<name>A0ACA9SI27_9GLOM</name>
<accession>A0ACA9SI27</accession>
<reference evidence="1" key="1">
    <citation type="submission" date="2021-06" db="EMBL/GenBank/DDBJ databases">
        <authorList>
            <person name="Kallberg Y."/>
            <person name="Tangrot J."/>
            <person name="Rosling A."/>
        </authorList>
    </citation>
    <scope>NUCLEOTIDE SEQUENCE</scope>
    <source>
        <strain evidence="1">MA461A</strain>
    </source>
</reference>
<sequence length="77" mass="8911">LKLSRHRVLGRRILNYKIKVLEINIKMKLKSNSVSPTLAFDSWTNIINQNIMSLVFIISEGEVLVWKGVDISSEQKR</sequence>
<organism evidence="1 2">
    <name type="scientific">Racocetra persica</name>
    <dbReference type="NCBI Taxonomy" id="160502"/>
    <lineage>
        <taxon>Eukaryota</taxon>
        <taxon>Fungi</taxon>
        <taxon>Fungi incertae sedis</taxon>
        <taxon>Mucoromycota</taxon>
        <taxon>Glomeromycotina</taxon>
        <taxon>Glomeromycetes</taxon>
        <taxon>Diversisporales</taxon>
        <taxon>Gigasporaceae</taxon>
        <taxon>Racocetra</taxon>
    </lineage>
</organism>
<proteinExistence type="predicted"/>
<evidence type="ECO:0000313" key="2">
    <source>
        <dbReference type="Proteomes" id="UP000789920"/>
    </source>
</evidence>
<keyword evidence="2" id="KW-1185">Reference proteome</keyword>
<feature type="non-terminal residue" evidence="1">
    <location>
        <position position="1"/>
    </location>
</feature>
<dbReference type="EMBL" id="CAJVQC010122594">
    <property type="protein sequence ID" value="CAG8839094.1"/>
    <property type="molecule type" value="Genomic_DNA"/>
</dbReference>
<gene>
    <name evidence="1" type="ORF">RPERSI_LOCUS30919</name>
</gene>
<protein>
    <submittedName>
        <fullName evidence="1">15323_t:CDS:1</fullName>
    </submittedName>
</protein>
<dbReference type="Proteomes" id="UP000789920">
    <property type="component" value="Unassembled WGS sequence"/>
</dbReference>
<comment type="caution">
    <text evidence="1">The sequence shown here is derived from an EMBL/GenBank/DDBJ whole genome shotgun (WGS) entry which is preliminary data.</text>
</comment>
<evidence type="ECO:0000313" key="1">
    <source>
        <dbReference type="EMBL" id="CAG8839094.1"/>
    </source>
</evidence>